<feature type="binding site" evidence="6">
    <location>
        <position position="396"/>
    </location>
    <ligand>
        <name>Mg(2+)</name>
        <dbReference type="ChEBI" id="CHEBI:18420"/>
        <label>1</label>
    </ligand>
</feature>
<name>A0AAN9U790_9PEZI</name>
<feature type="active site" description="Proton acceptor" evidence="5">
    <location>
        <position position="396"/>
    </location>
</feature>
<dbReference type="InterPro" id="IPR004808">
    <property type="entry name" value="AP_endonuc_1"/>
</dbReference>
<dbReference type="Gene3D" id="3.60.10.10">
    <property type="entry name" value="Endonuclease/exonuclease/phosphatase"/>
    <property type="match status" value="1"/>
</dbReference>
<evidence type="ECO:0000256" key="1">
    <source>
        <dbReference type="ARBA" id="ARBA00007092"/>
    </source>
</evidence>
<accession>A0AAN9U790</accession>
<keyword evidence="4 6" id="KW-0460">Magnesium</keyword>
<dbReference type="GO" id="GO:0008081">
    <property type="term" value="F:phosphoric diester hydrolase activity"/>
    <property type="evidence" value="ECO:0007669"/>
    <property type="project" value="TreeGrafter"/>
</dbReference>
<keyword evidence="6" id="KW-0464">Manganese</keyword>
<feature type="compositionally biased region" description="Polar residues" evidence="8">
    <location>
        <begin position="32"/>
        <end position="42"/>
    </location>
</feature>
<feature type="binding site" evidence="6">
    <location>
        <position position="61"/>
    </location>
    <ligand>
        <name>Mg(2+)</name>
        <dbReference type="ChEBI" id="CHEBI:18420"/>
        <label>1</label>
    </ligand>
</feature>
<evidence type="ECO:0000256" key="3">
    <source>
        <dbReference type="ARBA" id="ARBA00022801"/>
    </source>
</evidence>
<dbReference type="PANTHER" id="PTHR22748">
    <property type="entry name" value="AP ENDONUCLEASE"/>
    <property type="match status" value="1"/>
</dbReference>
<sequence>MPITSFFKPIPEHQKKRAGRHDDPSGGFPPAYSTSGNTSTSSPLRAFLARHQWPEVILLQEMKISPTDQKTPRALLSAINNSSGPDDPSLPETTYTLDVNRPRDKYNAKGFGGKLYGVGTILRQDFSRQHVASVRHAEWDLEGRVTIVELRRPPRHDDVDDDDDDNDHRSSGRPPHAPESDNNHTKPLALINIYAVNGTSAPYKSPGTGRVVGTRHDHKLAFHARLRDECLALERRGFAVVMAGDLNVARGRLDGHPNLRTWPAQHSVNRADFNRKFFGDEDNRRAAAFTGLDTDVGTSTGTGNDAGVVGTGRAGNGGTEEEKEEEGEKRFDGVDVFRALRGGARKYTYHPRVDGDWGSSCDRVDLIIVSRGLYEAGRVVDTDILDTPQERGTSDHVPLWVTVTLARNDEAGLD</sequence>
<dbReference type="GO" id="GO:0006284">
    <property type="term" value="P:base-excision repair"/>
    <property type="evidence" value="ECO:0007669"/>
    <property type="project" value="TreeGrafter"/>
</dbReference>
<dbReference type="GO" id="GO:0005634">
    <property type="term" value="C:nucleus"/>
    <property type="evidence" value="ECO:0007669"/>
    <property type="project" value="TreeGrafter"/>
</dbReference>
<dbReference type="GO" id="GO:0046872">
    <property type="term" value="F:metal ion binding"/>
    <property type="evidence" value="ECO:0007669"/>
    <property type="project" value="UniProtKB-KW"/>
</dbReference>
<dbReference type="EMBL" id="JAJSPL020000042">
    <property type="protein sequence ID" value="KAK7734695.1"/>
    <property type="molecule type" value="Genomic_DNA"/>
</dbReference>
<feature type="site" description="Important for catalytic activity" evidence="7">
    <location>
        <position position="365"/>
    </location>
</feature>
<feature type="region of interest" description="Disordered" evidence="8">
    <location>
        <begin position="298"/>
        <end position="329"/>
    </location>
</feature>
<feature type="binding site" evidence="6">
    <location>
        <position position="395"/>
    </location>
    <ligand>
        <name>Mg(2+)</name>
        <dbReference type="ChEBI" id="CHEBI:18420"/>
        <label>1</label>
    </ligand>
</feature>
<proteinExistence type="inferred from homology"/>
<gene>
    <name evidence="10" type="ORF">SLS53_007799</name>
</gene>
<feature type="active site" description="Proton donor/acceptor" evidence="5">
    <location>
        <position position="245"/>
    </location>
</feature>
<feature type="binding site" evidence="6">
    <location>
        <position position="247"/>
    </location>
    <ligand>
        <name>Mg(2+)</name>
        <dbReference type="ChEBI" id="CHEBI:18420"/>
        <label>1</label>
    </ligand>
</feature>
<evidence type="ECO:0000256" key="4">
    <source>
        <dbReference type="ARBA" id="ARBA00022842"/>
    </source>
</evidence>
<protein>
    <recommendedName>
        <fullName evidence="9">Endonuclease/exonuclease/phosphatase domain-containing protein</fullName>
    </recommendedName>
</protein>
<dbReference type="InterPro" id="IPR036691">
    <property type="entry name" value="Endo/exonu/phosph_ase_sf"/>
</dbReference>
<dbReference type="SUPFAM" id="SSF56219">
    <property type="entry name" value="DNase I-like"/>
    <property type="match status" value="1"/>
</dbReference>
<evidence type="ECO:0000256" key="6">
    <source>
        <dbReference type="PIRSR" id="PIRSR604808-2"/>
    </source>
</evidence>
<dbReference type="GO" id="GO:0008311">
    <property type="term" value="F:double-stranded DNA 3'-5' DNA exonuclease activity"/>
    <property type="evidence" value="ECO:0007669"/>
    <property type="project" value="TreeGrafter"/>
</dbReference>
<keyword evidence="3" id="KW-0378">Hydrolase</keyword>
<evidence type="ECO:0000256" key="7">
    <source>
        <dbReference type="PIRSR" id="PIRSR604808-3"/>
    </source>
</evidence>
<dbReference type="InterPro" id="IPR005135">
    <property type="entry name" value="Endo/exonuclease/phosphatase"/>
</dbReference>
<comment type="cofactor">
    <cofactor evidence="6">
        <name>Mg(2+)</name>
        <dbReference type="ChEBI" id="CHEBI:18420"/>
    </cofactor>
    <cofactor evidence="6">
        <name>Mn(2+)</name>
        <dbReference type="ChEBI" id="CHEBI:29035"/>
    </cofactor>
    <text evidence="6">Probably binds two magnesium or manganese ions per subunit.</text>
</comment>
<feature type="site" description="Interaction with DNA substrate" evidence="7">
    <location>
        <position position="396"/>
    </location>
</feature>
<feature type="region of interest" description="Disordered" evidence="8">
    <location>
        <begin position="1"/>
        <end position="42"/>
    </location>
</feature>
<feature type="compositionally biased region" description="Gly residues" evidence="8">
    <location>
        <begin position="309"/>
        <end position="318"/>
    </location>
</feature>
<evidence type="ECO:0000259" key="9">
    <source>
        <dbReference type="Pfam" id="PF03372"/>
    </source>
</evidence>
<keyword evidence="2 6" id="KW-0479">Metal-binding</keyword>
<evidence type="ECO:0000313" key="11">
    <source>
        <dbReference type="Proteomes" id="UP001320245"/>
    </source>
</evidence>
<comment type="caution">
    <text evidence="10">The sequence shown here is derived from an EMBL/GenBank/DDBJ whole genome shotgun (WGS) entry which is preliminary data.</text>
</comment>
<dbReference type="AlphaFoldDB" id="A0AAN9U790"/>
<feature type="region of interest" description="Disordered" evidence="8">
    <location>
        <begin position="152"/>
        <end position="185"/>
    </location>
</feature>
<feature type="binding site" evidence="6">
    <location>
        <position position="245"/>
    </location>
    <ligand>
        <name>Mg(2+)</name>
        <dbReference type="ChEBI" id="CHEBI:18420"/>
        <label>1</label>
    </ligand>
</feature>
<organism evidence="10 11">
    <name type="scientific">Cytospora paraplurivora</name>
    <dbReference type="NCBI Taxonomy" id="2898453"/>
    <lineage>
        <taxon>Eukaryota</taxon>
        <taxon>Fungi</taxon>
        <taxon>Dikarya</taxon>
        <taxon>Ascomycota</taxon>
        <taxon>Pezizomycotina</taxon>
        <taxon>Sordariomycetes</taxon>
        <taxon>Sordariomycetidae</taxon>
        <taxon>Diaporthales</taxon>
        <taxon>Cytosporaceae</taxon>
        <taxon>Cytospora</taxon>
    </lineage>
</organism>
<dbReference type="PANTHER" id="PTHR22748:SF14">
    <property type="entry name" value="ENDONUCLEASE_EXONUCLEASE_PHOSPHATASE DOMAIN-CONTAINING PROTEIN"/>
    <property type="match status" value="1"/>
</dbReference>
<evidence type="ECO:0000256" key="2">
    <source>
        <dbReference type="ARBA" id="ARBA00022723"/>
    </source>
</evidence>
<feature type="domain" description="Endonuclease/exonuclease/phosphatase" evidence="9">
    <location>
        <begin position="43"/>
        <end position="396"/>
    </location>
</feature>
<dbReference type="Proteomes" id="UP001320245">
    <property type="component" value="Unassembled WGS sequence"/>
</dbReference>
<evidence type="ECO:0000256" key="8">
    <source>
        <dbReference type="SAM" id="MobiDB-lite"/>
    </source>
</evidence>
<feature type="site" description="Transition state stabilizer" evidence="7">
    <location>
        <position position="247"/>
    </location>
</feature>
<feature type="compositionally biased region" description="Basic and acidic residues" evidence="8">
    <location>
        <begin position="166"/>
        <end position="184"/>
    </location>
</feature>
<comment type="similarity">
    <text evidence="1">Belongs to the DNA repair enzymes AP/ExoA family.</text>
</comment>
<reference evidence="10 11" key="1">
    <citation type="journal article" date="2023" name="PLoS ONE">
        <title>Cytospora paraplurivora sp. nov. isolated from orchards with fruit tree decline syndrome in Ontario, Canada.</title>
        <authorList>
            <person name="Ilyukhin E."/>
            <person name="Nguyen H.D.T."/>
            <person name="Castle A.J."/>
            <person name="Ellouze W."/>
        </authorList>
    </citation>
    <scope>NUCLEOTIDE SEQUENCE [LARGE SCALE GENOMIC DNA]</scope>
    <source>
        <strain evidence="10 11">FDS-564</strain>
    </source>
</reference>
<dbReference type="Pfam" id="PF03372">
    <property type="entry name" value="Exo_endo_phos"/>
    <property type="match status" value="1"/>
</dbReference>
<dbReference type="PROSITE" id="PS51435">
    <property type="entry name" value="AP_NUCLEASE_F1_4"/>
    <property type="match status" value="1"/>
</dbReference>
<evidence type="ECO:0000256" key="5">
    <source>
        <dbReference type="PIRSR" id="PIRSR604808-1"/>
    </source>
</evidence>
<dbReference type="GO" id="GO:0003906">
    <property type="term" value="F:DNA-(apurinic or apyrimidinic site) endonuclease activity"/>
    <property type="evidence" value="ECO:0007669"/>
    <property type="project" value="TreeGrafter"/>
</dbReference>
<feature type="active site" evidence="5">
    <location>
        <position position="194"/>
    </location>
</feature>
<evidence type="ECO:0000313" key="10">
    <source>
        <dbReference type="EMBL" id="KAK7734695.1"/>
    </source>
</evidence>
<keyword evidence="11" id="KW-1185">Reference proteome</keyword>